<comment type="caution">
    <text evidence="2">The sequence shown here is derived from an EMBL/GenBank/DDBJ whole genome shotgun (WGS) entry which is preliminary data.</text>
</comment>
<evidence type="ECO:0000256" key="1">
    <source>
        <dbReference type="SAM" id="MobiDB-lite"/>
    </source>
</evidence>
<organism evidence="2 3">
    <name type="scientific">Pseudonocardia autotrophica</name>
    <name type="common">Amycolata autotrophica</name>
    <name type="synonym">Nocardia autotrophica</name>
    <dbReference type="NCBI Taxonomy" id="2074"/>
    <lineage>
        <taxon>Bacteria</taxon>
        <taxon>Bacillati</taxon>
        <taxon>Actinomycetota</taxon>
        <taxon>Actinomycetes</taxon>
        <taxon>Pseudonocardiales</taxon>
        <taxon>Pseudonocardiaceae</taxon>
        <taxon>Pseudonocardia</taxon>
    </lineage>
</organism>
<name>A0A1Y2N5V8_PSEAH</name>
<reference evidence="2 3" key="1">
    <citation type="submission" date="2016-09" db="EMBL/GenBank/DDBJ databases">
        <title>Pseudonocardia autotrophica DSM535, a candidate organism with high potential of specific P450 cytochromes.</title>
        <authorList>
            <person name="Grumaz C."/>
            <person name="Vainshtein Y."/>
            <person name="Kirstahler P."/>
            <person name="Sohn K."/>
        </authorList>
    </citation>
    <scope>NUCLEOTIDE SEQUENCE [LARGE SCALE GENOMIC DNA]</scope>
    <source>
        <strain evidence="2 3">DSM 535</strain>
    </source>
</reference>
<feature type="region of interest" description="Disordered" evidence="1">
    <location>
        <begin position="108"/>
        <end position="138"/>
    </location>
</feature>
<dbReference type="RefSeq" id="WP_125911383.1">
    <property type="nucleotide sequence ID" value="NZ_AP018920.1"/>
</dbReference>
<proteinExistence type="predicted"/>
<sequence>MRAEPDLELVASIVRRAGLDCVVEGTGPQRRLRARRPGGPGAGVAAGWAGDAGWVGPAGARHRVPDPDPRRLAAVVVAQTLHPDPARPLTHAEAGACGLAGALLWRGPGTSVGTDPIADPQEDPWHSPQGTPSPTSSS</sequence>
<evidence type="ECO:0000313" key="3">
    <source>
        <dbReference type="Proteomes" id="UP000194360"/>
    </source>
</evidence>
<keyword evidence="3" id="KW-1185">Reference proteome</keyword>
<gene>
    <name evidence="2" type="ORF">BG845_01095</name>
</gene>
<dbReference type="Proteomes" id="UP000194360">
    <property type="component" value="Unassembled WGS sequence"/>
</dbReference>
<accession>A0A1Y2N5V8</accession>
<protein>
    <submittedName>
        <fullName evidence="2">Uncharacterized protein</fullName>
    </submittedName>
</protein>
<evidence type="ECO:0000313" key="2">
    <source>
        <dbReference type="EMBL" id="OSY42853.1"/>
    </source>
</evidence>
<dbReference type="STRING" id="2074.BG845_01095"/>
<dbReference type="AlphaFoldDB" id="A0A1Y2N5V8"/>
<dbReference type="EMBL" id="MIGB01000004">
    <property type="protein sequence ID" value="OSY42853.1"/>
    <property type="molecule type" value="Genomic_DNA"/>
</dbReference>